<dbReference type="InterPro" id="IPR050496">
    <property type="entry name" value="SNF2_RAD54_helicase_repair"/>
</dbReference>
<organism evidence="3 4">
    <name type="scientific">Artemisia annua</name>
    <name type="common">Sweet wormwood</name>
    <dbReference type="NCBI Taxonomy" id="35608"/>
    <lineage>
        <taxon>Eukaryota</taxon>
        <taxon>Viridiplantae</taxon>
        <taxon>Streptophyta</taxon>
        <taxon>Embryophyta</taxon>
        <taxon>Tracheophyta</taxon>
        <taxon>Spermatophyta</taxon>
        <taxon>Magnoliopsida</taxon>
        <taxon>eudicotyledons</taxon>
        <taxon>Gunneridae</taxon>
        <taxon>Pentapetalae</taxon>
        <taxon>asterids</taxon>
        <taxon>campanulids</taxon>
        <taxon>Asterales</taxon>
        <taxon>Asteraceae</taxon>
        <taxon>Asteroideae</taxon>
        <taxon>Anthemideae</taxon>
        <taxon>Artemisiinae</taxon>
        <taxon>Artemisia</taxon>
    </lineage>
</organism>
<dbReference type="InterPro" id="IPR000330">
    <property type="entry name" value="SNF2_N"/>
</dbReference>
<evidence type="ECO:0000259" key="2">
    <source>
        <dbReference type="Pfam" id="PF00176"/>
    </source>
</evidence>
<proteinExistence type="predicted"/>
<evidence type="ECO:0000256" key="1">
    <source>
        <dbReference type="SAM" id="MobiDB-lite"/>
    </source>
</evidence>
<protein>
    <submittedName>
        <fullName evidence="3">SNF2-related, N-terminal domain-containing protein</fullName>
    </submittedName>
</protein>
<dbReference type="Pfam" id="PF00176">
    <property type="entry name" value="SNF2-rel_dom"/>
    <property type="match status" value="1"/>
</dbReference>
<dbReference type="EMBL" id="PKPP01014270">
    <property type="protein sequence ID" value="PWA39851.1"/>
    <property type="molecule type" value="Genomic_DNA"/>
</dbReference>
<dbReference type="AlphaFoldDB" id="A0A2U1KSX8"/>
<dbReference type="GO" id="GO:0015616">
    <property type="term" value="F:DNA translocase activity"/>
    <property type="evidence" value="ECO:0007669"/>
    <property type="project" value="TreeGrafter"/>
</dbReference>
<evidence type="ECO:0000313" key="4">
    <source>
        <dbReference type="Proteomes" id="UP000245207"/>
    </source>
</evidence>
<feature type="compositionally biased region" description="Acidic residues" evidence="1">
    <location>
        <begin position="233"/>
        <end position="246"/>
    </location>
</feature>
<keyword evidence="4" id="KW-1185">Reference proteome</keyword>
<dbReference type="PANTHER" id="PTHR45629:SF7">
    <property type="entry name" value="DNA EXCISION REPAIR PROTEIN ERCC-6-RELATED"/>
    <property type="match status" value="1"/>
</dbReference>
<dbReference type="SUPFAM" id="SSF52540">
    <property type="entry name" value="P-loop containing nucleoside triphosphate hydrolases"/>
    <property type="match status" value="1"/>
</dbReference>
<dbReference type="Gene3D" id="3.40.50.10810">
    <property type="entry name" value="Tandem AAA-ATPase domain"/>
    <property type="match status" value="1"/>
</dbReference>
<feature type="region of interest" description="Disordered" evidence="1">
    <location>
        <begin position="172"/>
        <end position="256"/>
    </location>
</feature>
<dbReference type="STRING" id="35608.A0A2U1KSX8"/>
<feature type="compositionally biased region" description="Low complexity" evidence="1">
    <location>
        <begin position="219"/>
        <end position="230"/>
    </location>
</feature>
<reference evidence="3 4" key="1">
    <citation type="journal article" date="2018" name="Mol. Plant">
        <title>The genome of Artemisia annua provides insight into the evolution of Asteraceae family and artemisinin biosynthesis.</title>
        <authorList>
            <person name="Shen Q."/>
            <person name="Zhang L."/>
            <person name="Liao Z."/>
            <person name="Wang S."/>
            <person name="Yan T."/>
            <person name="Shi P."/>
            <person name="Liu M."/>
            <person name="Fu X."/>
            <person name="Pan Q."/>
            <person name="Wang Y."/>
            <person name="Lv Z."/>
            <person name="Lu X."/>
            <person name="Zhang F."/>
            <person name="Jiang W."/>
            <person name="Ma Y."/>
            <person name="Chen M."/>
            <person name="Hao X."/>
            <person name="Li L."/>
            <person name="Tang Y."/>
            <person name="Lv G."/>
            <person name="Zhou Y."/>
            <person name="Sun X."/>
            <person name="Brodelius P.E."/>
            <person name="Rose J.K.C."/>
            <person name="Tang K."/>
        </authorList>
    </citation>
    <scope>NUCLEOTIDE SEQUENCE [LARGE SCALE GENOMIC DNA]</scope>
    <source>
        <strain evidence="4">cv. Huhao1</strain>
        <tissue evidence="3">Leaf</tissue>
    </source>
</reference>
<accession>A0A2U1KSX8</accession>
<dbReference type="Proteomes" id="UP000245207">
    <property type="component" value="Unassembled WGS sequence"/>
</dbReference>
<dbReference type="InterPro" id="IPR038718">
    <property type="entry name" value="SNF2-like_sf"/>
</dbReference>
<evidence type="ECO:0000313" key="3">
    <source>
        <dbReference type="EMBL" id="PWA39851.1"/>
    </source>
</evidence>
<name>A0A2U1KSX8_ARTAN</name>
<dbReference type="GO" id="GO:0005524">
    <property type="term" value="F:ATP binding"/>
    <property type="evidence" value="ECO:0007669"/>
    <property type="project" value="InterPro"/>
</dbReference>
<sequence length="355" mass="40627">MSRRPLPETLSERSYCDPYLAMAIPHVWRDQHQWQNQDTGQLSKSRQLKTLSHLQVTTTKINHSIQTKQKQMIIQSVYPYNHQMPTKVFILDDDTNVSASGAEVPFSLSNPKFNFVLPSKIATMLYPYQREGLKWLWSLHCNGKGGILGDDMGLCWTMQHCKEMKNHKQQVDDDVPSFSVGDFDSPSPAPKTVMNDDKFSSEQGDDGVYHDEPDDIGYKSSSSDKVQSKVTYEDELPADEKCESEDSFGKPASSVVDDSDSQHVYAFVITEEEKQQKVKIQGRRRLCKVVVKDDEEEDDKFHDVEINSFRLLVQIDYSADCWGQMSYNNDKQNINQIKYAVFSKKLQVEASNSQP</sequence>
<gene>
    <name evidence="3" type="ORF">CTI12_AA568860</name>
</gene>
<dbReference type="PANTHER" id="PTHR45629">
    <property type="entry name" value="SNF2/RAD54 FAMILY MEMBER"/>
    <property type="match status" value="1"/>
</dbReference>
<dbReference type="OrthoDB" id="1746384at2759"/>
<dbReference type="InterPro" id="IPR027417">
    <property type="entry name" value="P-loop_NTPase"/>
</dbReference>
<comment type="caution">
    <text evidence="3">The sequence shown here is derived from an EMBL/GenBank/DDBJ whole genome shotgun (WGS) entry which is preliminary data.</text>
</comment>
<feature type="domain" description="SNF2 N-terminal" evidence="2">
    <location>
        <begin position="128"/>
        <end position="162"/>
    </location>
</feature>